<evidence type="ECO:0000313" key="1">
    <source>
        <dbReference type="EMBL" id="CAD8180684.1"/>
    </source>
</evidence>
<name>A0A8S1VSQ8_9CILI</name>
<organism evidence="1 2">
    <name type="scientific">Paramecium pentaurelia</name>
    <dbReference type="NCBI Taxonomy" id="43138"/>
    <lineage>
        <taxon>Eukaryota</taxon>
        <taxon>Sar</taxon>
        <taxon>Alveolata</taxon>
        <taxon>Ciliophora</taxon>
        <taxon>Intramacronucleata</taxon>
        <taxon>Oligohymenophorea</taxon>
        <taxon>Peniculida</taxon>
        <taxon>Parameciidae</taxon>
        <taxon>Paramecium</taxon>
    </lineage>
</organism>
<dbReference type="AlphaFoldDB" id="A0A8S1VSQ8"/>
<reference evidence="1" key="1">
    <citation type="submission" date="2021-01" db="EMBL/GenBank/DDBJ databases">
        <authorList>
            <consortium name="Genoscope - CEA"/>
            <person name="William W."/>
        </authorList>
    </citation>
    <scope>NUCLEOTIDE SEQUENCE</scope>
</reference>
<comment type="caution">
    <text evidence="1">The sequence shown here is derived from an EMBL/GenBank/DDBJ whole genome shotgun (WGS) entry which is preliminary data.</text>
</comment>
<evidence type="ECO:0000313" key="2">
    <source>
        <dbReference type="Proteomes" id="UP000689195"/>
    </source>
</evidence>
<proteinExistence type="predicted"/>
<protein>
    <submittedName>
        <fullName evidence="1">Uncharacterized protein</fullName>
    </submittedName>
</protein>
<accession>A0A8S1VSQ8</accession>
<dbReference type="Proteomes" id="UP000689195">
    <property type="component" value="Unassembled WGS sequence"/>
</dbReference>
<dbReference type="EMBL" id="CAJJDO010000074">
    <property type="protein sequence ID" value="CAD8180684.1"/>
    <property type="molecule type" value="Genomic_DNA"/>
</dbReference>
<gene>
    <name evidence="1" type="ORF">PPENT_87.1.T0740248</name>
</gene>
<sequence>MNQKISQSMFNIIKIYPSKHYSHLILTIQQFTKINLHRLAFHQEKTHIYIYFKNQSFIINQTNNFEQTAYLWLQEDADNFQVYYNSQVYSQCDQIVTNGYDINYIGKINTIEYLG</sequence>
<keyword evidence="2" id="KW-1185">Reference proteome</keyword>